<organism evidence="2">
    <name type="scientific">gut metagenome</name>
    <dbReference type="NCBI Taxonomy" id="749906"/>
    <lineage>
        <taxon>unclassified sequences</taxon>
        <taxon>metagenomes</taxon>
        <taxon>organismal metagenomes</taxon>
    </lineage>
</organism>
<dbReference type="CDD" id="cd00769">
    <property type="entry name" value="PheRS_beta_core"/>
    <property type="match status" value="1"/>
</dbReference>
<dbReference type="Gene3D" id="3.30.930.10">
    <property type="entry name" value="Bira Bifunctional Protein, Domain 2"/>
    <property type="match status" value="1"/>
</dbReference>
<dbReference type="GO" id="GO:0004826">
    <property type="term" value="F:phenylalanine-tRNA ligase activity"/>
    <property type="evidence" value="ECO:0007669"/>
    <property type="project" value="InterPro"/>
</dbReference>
<reference evidence="2" key="1">
    <citation type="journal article" date="2012" name="PLoS ONE">
        <title>Gene sets for utilization of primary and secondary nutrition supplies in the distal gut of endangered iberian lynx.</title>
        <authorList>
            <person name="Alcaide M."/>
            <person name="Messina E."/>
            <person name="Richter M."/>
            <person name="Bargiela R."/>
            <person name="Peplies J."/>
            <person name="Huws S.A."/>
            <person name="Newbold C.J."/>
            <person name="Golyshin P.N."/>
            <person name="Simon M.A."/>
            <person name="Lopez G."/>
            <person name="Yakimov M.M."/>
            <person name="Ferrer M."/>
        </authorList>
    </citation>
    <scope>NUCLEOTIDE SEQUENCE</scope>
</reference>
<dbReference type="InterPro" id="IPR041616">
    <property type="entry name" value="PheRS_beta_core"/>
</dbReference>
<name>J9G0Z9_9ZZZZ</name>
<dbReference type="InterPro" id="IPR045060">
    <property type="entry name" value="Phe-tRNA-ligase_IIc_bsu"/>
</dbReference>
<protein>
    <submittedName>
        <fullName evidence="2">Phenylalanine--tRNA ligase, beta subunit</fullName>
    </submittedName>
</protein>
<dbReference type="PANTHER" id="PTHR10947">
    <property type="entry name" value="PHENYLALANYL-TRNA SYNTHETASE BETA CHAIN AND LEUCINE-RICH REPEAT-CONTAINING PROTEIN 47"/>
    <property type="match status" value="1"/>
</dbReference>
<keyword evidence="2" id="KW-0436">Ligase</keyword>
<dbReference type="GO" id="GO:0009328">
    <property type="term" value="C:phenylalanine-tRNA ligase complex"/>
    <property type="evidence" value="ECO:0007669"/>
    <property type="project" value="TreeGrafter"/>
</dbReference>
<dbReference type="SUPFAM" id="SSF55681">
    <property type="entry name" value="Class II aaRS and biotin synthetases"/>
    <property type="match status" value="1"/>
</dbReference>
<gene>
    <name evidence="2" type="ORF">EVA_16405</name>
</gene>
<dbReference type="PANTHER" id="PTHR10947:SF0">
    <property type="entry name" value="PHENYLALANINE--TRNA LIGASE BETA SUBUNIT"/>
    <property type="match status" value="1"/>
</dbReference>
<evidence type="ECO:0000259" key="1">
    <source>
        <dbReference type="Pfam" id="PF17759"/>
    </source>
</evidence>
<evidence type="ECO:0000313" key="2">
    <source>
        <dbReference type="EMBL" id="EJW95487.1"/>
    </source>
</evidence>
<dbReference type="AlphaFoldDB" id="J9G0Z9"/>
<feature type="domain" description="Phenylalanyl tRNA synthetase beta chain core" evidence="1">
    <location>
        <begin position="1"/>
        <end position="184"/>
    </location>
</feature>
<dbReference type="InterPro" id="IPR045864">
    <property type="entry name" value="aa-tRNA-synth_II/BPL/LPL"/>
</dbReference>
<comment type="caution">
    <text evidence="2">The sequence shown here is derived from an EMBL/GenBank/DDBJ whole genome shotgun (WGS) entry which is preliminary data.</text>
</comment>
<dbReference type="EMBL" id="AMCI01005776">
    <property type="protein sequence ID" value="EJW95487.1"/>
    <property type="molecule type" value="Genomic_DNA"/>
</dbReference>
<sequence>MNEMMTYSFIKANAFDKMLLAADDARRSCIELLNPITDAFSVMRTTMVPSALQTASFNLRNHNDSVALFEVGRVFIPKALPLNEDPAELPMLTAVISGKCGALNWCSRKDSVDFYDMKGIVEGLLAALQVEDYELVRSTEPYLHPGKSCDIIVKGKVIGSFGEVPSCCSGNFELDLTTYVLECKFCLWLSMQLLFLSIIICLNIRQ</sequence>
<proteinExistence type="predicted"/>
<dbReference type="Pfam" id="PF17759">
    <property type="entry name" value="tRNA_synthFbeta"/>
    <property type="match status" value="1"/>
</dbReference>
<dbReference type="GO" id="GO:0006432">
    <property type="term" value="P:phenylalanyl-tRNA aminoacylation"/>
    <property type="evidence" value="ECO:0007669"/>
    <property type="project" value="InterPro"/>
</dbReference>
<accession>J9G0Z9</accession>